<dbReference type="Proteomes" id="UP000234382">
    <property type="component" value="Unassembled WGS sequence"/>
</dbReference>
<evidence type="ECO:0000313" key="4">
    <source>
        <dbReference type="Proteomes" id="UP000234382"/>
    </source>
</evidence>
<feature type="transmembrane region" description="Helical" evidence="2">
    <location>
        <begin position="14"/>
        <end position="40"/>
    </location>
</feature>
<dbReference type="AlphaFoldDB" id="A0A2H1HTR1"/>
<feature type="transmembrane region" description="Helical" evidence="2">
    <location>
        <begin position="89"/>
        <end position="111"/>
    </location>
</feature>
<feature type="transmembrane region" description="Helical" evidence="2">
    <location>
        <begin position="117"/>
        <end position="137"/>
    </location>
</feature>
<evidence type="ECO:0000256" key="2">
    <source>
        <dbReference type="SAM" id="Phobius"/>
    </source>
</evidence>
<feature type="region of interest" description="Disordered" evidence="1">
    <location>
        <begin position="229"/>
        <end position="258"/>
    </location>
</feature>
<organism evidence="3 4">
    <name type="scientific">Brevibacterium iodinum ATCC 49514</name>
    <dbReference type="NCBI Taxonomy" id="1255616"/>
    <lineage>
        <taxon>Bacteria</taxon>
        <taxon>Bacillati</taxon>
        <taxon>Actinomycetota</taxon>
        <taxon>Actinomycetes</taxon>
        <taxon>Micrococcales</taxon>
        <taxon>Brevibacteriaceae</taxon>
        <taxon>Brevibacterium</taxon>
    </lineage>
</organism>
<accession>A0A2H1HTR1</accession>
<keyword evidence="2" id="KW-0812">Transmembrane</keyword>
<gene>
    <name evidence="3" type="ORF">BI49514_00262</name>
</gene>
<dbReference type="RefSeq" id="WP_101543635.1">
    <property type="nucleotide sequence ID" value="NZ_FXYX01000001.1"/>
</dbReference>
<evidence type="ECO:0000256" key="1">
    <source>
        <dbReference type="SAM" id="MobiDB-lite"/>
    </source>
</evidence>
<proteinExistence type="predicted"/>
<dbReference type="EMBL" id="FXYX01000001">
    <property type="protein sequence ID" value="SMX66294.1"/>
    <property type="molecule type" value="Genomic_DNA"/>
</dbReference>
<feature type="transmembrane region" description="Helical" evidence="2">
    <location>
        <begin position="52"/>
        <end position="77"/>
    </location>
</feature>
<keyword evidence="2" id="KW-1133">Transmembrane helix</keyword>
<reference evidence="4" key="1">
    <citation type="submission" date="2017-03" db="EMBL/GenBank/DDBJ databases">
        <authorList>
            <person name="Monnet C."/>
        </authorList>
    </citation>
    <scope>NUCLEOTIDE SEQUENCE [LARGE SCALE GENOMIC DNA]</scope>
    <source>
        <strain evidence="4">ATCC 49514</strain>
    </source>
</reference>
<evidence type="ECO:0000313" key="3">
    <source>
        <dbReference type="EMBL" id="SMX66294.1"/>
    </source>
</evidence>
<keyword evidence="4" id="KW-1185">Reference proteome</keyword>
<feature type="compositionally biased region" description="Basic and acidic residues" evidence="1">
    <location>
        <begin position="229"/>
        <end position="238"/>
    </location>
</feature>
<protein>
    <submittedName>
        <fullName evidence="3">Uncharacterized protein</fullName>
    </submittedName>
</protein>
<name>A0A2H1HTR1_9MICO</name>
<sequence>MSLQPLHITAGRKLAAGLAGIITMSVTLTSGFAIAALALLPAGPGGLLSEKTLFSAIAVIVAIASVTASFLLVLAALGRFRTGGSLSRFFRYQLAALGSGGGLGLGFAPAMTDAAPVWWVVAIAAGLGLVAVSLLAFRKARYPILDRPPHPNVALAEGRVIDYSAQAQSRGPTLTVVHFVDDRGRERWARHLVQQDPSLRGTVGQVVYDRHRPERVRRFAVTQQLFDLRPPREIRENPTSRSGTVFPMPPDPRPPRPH</sequence>
<keyword evidence="2" id="KW-0472">Membrane</keyword>